<dbReference type="SUPFAM" id="SSF54695">
    <property type="entry name" value="POZ domain"/>
    <property type="match status" value="1"/>
</dbReference>
<dbReference type="Pfam" id="PF00651">
    <property type="entry name" value="BTB"/>
    <property type="match status" value="1"/>
</dbReference>
<dbReference type="Proteomes" id="UP001054837">
    <property type="component" value="Unassembled WGS sequence"/>
</dbReference>
<dbReference type="Gene3D" id="1.25.40.420">
    <property type="match status" value="1"/>
</dbReference>
<dbReference type="EMBL" id="BPLQ01014141">
    <property type="protein sequence ID" value="GIY77581.1"/>
    <property type="molecule type" value="Genomic_DNA"/>
</dbReference>
<keyword evidence="3" id="KW-1185">Reference proteome</keyword>
<accession>A0AAV4W6K2</accession>
<protein>
    <submittedName>
        <fullName evidence="2">Speckle-type POZ protein</fullName>
    </submittedName>
</protein>
<dbReference type="SMART" id="SM00225">
    <property type="entry name" value="BTB"/>
    <property type="match status" value="1"/>
</dbReference>
<dbReference type="PANTHER" id="PTHR24413">
    <property type="entry name" value="SPECKLE-TYPE POZ PROTEIN"/>
    <property type="match status" value="1"/>
</dbReference>
<evidence type="ECO:0000313" key="2">
    <source>
        <dbReference type="EMBL" id="GIY77581.1"/>
    </source>
</evidence>
<reference evidence="2 3" key="1">
    <citation type="submission" date="2021-06" db="EMBL/GenBank/DDBJ databases">
        <title>Caerostris darwini draft genome.</title>
        <authorList>
            <person name="Kono N."/>
            <person name="Arakawa K."/>
        </authorList>
    </citation>
    <scope>NUCLEOTIDE SEQUENCE [LARGE SCALE GENOMIC DNA]</scope>
</reference>
<sequence length="435" mass="49831">MIKHSVRSTTDEKSGSGTILLYFNQNSKTSLTDLVVNTWISANQTERSHVYDRNDFGREFCLYPFQKFEDKHYISKLYKEMSLIFRNSTVEFTRSTRDVISTDKIFDDELLDSFLFLHDVYNGEQNKTIYVLKWVIGEYSLIPCGTSYACHYIRIGEKLHRLRFLQQDACTRDDNHNREFKVFLGLSPFPSEAKIHFSILGKGNKEIPPKDIKTIGKRSSRALCFEFSEKDLHPQPAGLVVFLKITVENISISIEDHSKFPDLESLYKEGTFTDATIVVGEKQFHVHRVVLAAASPVLSRMFQSEMKEKADRSLKIEDSSAQAVGELVKYLYTGKANILTTDLAIDLLYLADKYDISSLKKEVVVYLGCDVSLKTVLDILSVADRFCLRNLKSTALDFATENLSSILKLPNWKEFRNNVELVDCILKCISKMKHV</sequence>
<evidence type="ECO:0000313" key="3">
    <source>
        <dbReference type="Proteomes" id="UP001054837"/>
    </source>
</evidence>
<dbReference type="AlphaFoldDB" id="A0AAV4W6K2"/>
<organism evidence="2 3">
    <name type="scientific">Caerostris darwini</name>
    <dbReference type="NCBI Taxonomy" id="1538125"/>
    <lineage>
        <taxon>Eukaryota</taxon>
        <taxon>Metazoa</taxon>
        <taxon>Ecdysozoa</taxon>
        <taxon>Arthropoda</taxon>
        <taxon>Chelicerata</taxon>
        <taxon>Arachnida</taxon>
        <taxon>Araneae</taxon>
        <taxon>Araneomorphae</taxon>
        <taxon>Entelegynae</taxon>
        <taxon>Araneoidea</taxon>
        <taxon>Araneidae</taxon>
        <taxon>Caerostris</taxon>
    </lineage>
</organism>
<dbReference type="Gene3D" id="3.30.710.10">
    <property type="entry name" value="Potassium Channel Kv1.1, Chain A"/>
    <property type="match status" value="1"/>
</dbReference>
<evidence type="ECO:0000259" key="1">
    <source>
        <dbReference type="PROSITE" id="PS50097"/>
    </source>
</evidence>
<comment type="caution">
    <text evidence="2">The sequence shown here is derived from an EMBL/GenBank/DDBJ whole genome shotgun (WGS) entry which is preliminary data.</text>
</comment>
<dbReference type="PROSITE" id="PS50097">
    <property type="entry name" value="BTB"/>
    <property type="match status" value="1"/>
</dbReference>
<dbReference type="InterPro" id="IPR011333">
    <property type="entry name" value="SKP1/BTB/POZ_sf"/>
</dbReference>
<dbReference type="InterPro" id="IPR000210">
    <property type="entry name" value="BTB/POZ_dom"/>
</dbReference>
<dbReference type="CDD" id="cd18186">
    <property type="entry name" value="BTB_POZ_ZBTB_KLHL-like"/>
    <property type="match status" value="1"/>
</dbReference>
<gene>
    <name evidence="2" type="primary">spop_39</name>
    <name evidence="2" type="ORF">CDAR_101501</name>
</gene>
<proteinExistence type="predicted"/>
<feature type="domain" description="BTB" evidence="1">
    <location>
        <begin position="273"/>
        <end position="340"/>
    </location>
</feature>
<dbReference type="CDD" id="cd14733">
    <property type="entry name" value="BACK"/>
    <property type="match status" value="1"/>
</dbReference>
<name>A0AAV4W6K2_9ARAC</name>